<evidence type="ECO:0000256" key="1">
    <source>
        <dbReference type="SAM" id="MobiDB-lite"/>
    </source>
</evidence>
<name>A0A2P2PKE3_RHIMU</name>
<accession>A0A2P2PKE3</accession>
<feature type="region of interest" description="Disordered" evidence="1">
    <location>
        <begin position="1"/>
        <end position="21"/>
    </location>
</feature>
<protein>
    <submittedName>
        <fullName evidence="2">Uncharacterized protein</fullName>
    </submittedName>
</protein>
<sequence>MCRGKNRGQPEAKLRGTRNRSNNTCISSKNFLLNHGWWNGT</sequence>
<reference evidence="2" key="1">
    <citation type="submission" date="2018-02" db="EMBL/GenBank/DDBJ databases">
        <title>Rhizophora mucronata_Transcriptome.</title>
        <authorList>
            <person name="Meera S.P."/>
            <person name="Sreeshan A."/>
            <person name="Augustine A."/>
        </authorList>
    </citation>
    <scope>NUCLEOTIDE SEQUENCE</scope>
    <source>
        <tissue evidence="2">Leaf</tissue>
    </source>
</reference>
<proteinExistence type="predicted"/>
<dbReference type="AlphaFoldDB" id="A0A2P2PKE3"/>
<organism evidence="2">
    <name type="scientific">Rhizophora mucronata</name>
    <name type="common">Asiatic mangrove</name>
    <dbReference type="NCBI Taxonomy" id="61149"/>
    <lineage>
        <taxon>Eukaryota</taxon>
        <taxon>Viridiplantae</taxon>
        <taxon>Streptophyta</taxon>
        <taxon>Embryophyta</taxon>
        <taxon>Tracheophyta</taxon>
        <taxon>Spermatophyta</taxon>
        <taxon>Magnoliopsida</taxon>
        <taxon>eudicotyledons</taxon>
        <taxon>Gunneridae</taxon>
        <taxon>Pentapetalae</taxon>
        <taxon>rosids</taxon>
        <taxon>fabids</taxon>
        <taxon>Malpighiales</taxon>
        <taxon>Rhizophoraceae</taxon>
        <taxon>Rhizophora</taxon>
    </lineage>
</organism>
<evidence type="ECO:0000313" key="2">
    <source>
        <dbReference type="EMBL" id="MBX55213.1"/>
    </source>
</evidence>
<dbReference type="EMBL" id="GGEC01074729">
    <property type="protein sequence ID" value="MBX55213.1"/>
    <property type="molecule type" value="Transcribed_RNA"/>
</dbReference>